<gene>
    <name evidence="2" type="ORF">Tci_899920</name>
</gene>
<feature type="compositionally biased region" description="Polar residues" evidence="1">
    <location>
        <begin position="44"/>
        <end position="56"/>
    </location>
</feature>
<feature type="non-terminal residue" evidence="2">
    <location>
        <position position="1"/>
    </location>
</feature>
<proteinExistence type="predicted"/>
<evidence type="ECO:0000256" key="1">
    <source>
        <dbReference type="SAM" id="MobiDB-lite"/>
    </source>
</evidence>
<feature type="compositionally biased region" description="Basic and acidic residues" evidence="1">
    <location>
        <begin position="25"/>
        <end position="34"/>
    </location>
</feature>
<dbReference type="EMBL" id="BKCJ011381060">
    <property type="protein sequence ID" value="GFD27951.1"/>
    <property type="molecule type" value="Genomic_DNA"/>
</dbReference>
<feature type="region of interest" description="Disordered" evidence="1">
    <location>
        <begin position="1"/>
        <end position="56"/>
    </location>
</feature>
<evidence type="ECO:0000313" key="2">
    <source>
        <dbReference type="EMBL" id="GFD27951.1"/>
    </source>
</evidence>
<accession>A0A699V236</accession>
<organism evidence="2">
    <name type="scientific">Tanacetum cinerariifolium</name>
    <name type="common">Dalmatian daisy</name>
    <name type="synonym">Chrysanthemum cinerariifolium</name>
    <dbReference type="NCBI Taxonomy" id="118510"/>
    <lineage>
        <taxon>Eukaryota</taxon>
        <taxon>Viridiplantae</taxon>
        <taxon>Streptophyta</taxon>
        <taxon>Embryophyta</taxon>
        <taxon>Tracheophyta</taxon>
        <taxon>Spermatophyta</taxon>
        <taxon>Magnoliopsida</taxon>
        <taxon>eudicotyledons</taxon>
        <taxon>Gunneridae</taxon>
        <taxon>Pentapetalae</taxon>
        <taxon>asterids</taxon>
        <taxon>campanulids</taxon>
        <taxon>Asterales</taxon>
        <taxon>Asteraceae</taxon>
        <taxon>Asteroideae</taxon>
        <taxon>Anthemideae</taxon>
        <taxon>Anthemidinae</taxon>
        <taxon>Tanacetum</taxon>
    </lineage>
</organism>
<dbReference type="AlphaFoldDB" id="A0A699V236"/>
<reference evidence="2" key="1">
    <citation type="journal article" date="2019" name="Sci. Rep.">
        <title>Draft genome of Tanacetum cinerariifolium, the natural source of mosquito coil.</title>
        <authorList>
            <person name="Yamashiro T."/>
            <person name="Shiraishi A."/>
            <person name="Satake H."/>
            <person name="Nakayama K."/>
        </authorList>
    </citation>
    <scope>NUCLEOTIDE SEQUENCE</scope>
</reference>
<comment type="caution">
    <text evidence="2">The sequence shown here is derived from an EMBL/GenBank/DDBJ whole genome shotgun (WGS) entry which is preliminary data.</text>
</comment>
<name>A0A699V236_TANCI</name>
<protein>
    <submittedName>
        <fullName evidence="2">Ras GTPase-activating protein-binding protein 1-like</fullName>
    </submittedName>
</protein>
<sequence length="56" mass="5858">PDFGGNMNDYGYRGGNSPRGASNRGRGDGYERDNNGGGRVNHGTDVSGTATRNTPQ</sequence>